<reference evidence="17" key="1">
    <citation type="submission" date="2025-08" db="UniProtKB">
        <authorList>
            <consortium name="Ensembl"/>
        </authorList>
    </citation>
    <scope>IDENTIFICATION</scope>
</reference>
<evidence type="ECO:0000256" key="11">
    <source>
        <dbReference type="ARBA" id="ARBA00023180"/>
    </source>
</evidence>
<evidence type="ECO:0000256" key="9">
    <source>
        <dbReference type="ARBA" id="ARBA00023157"/>
    </source>
</evidence>
<dbReference type="CTD" id="3595"/>
<dbReference type="GO" id="GO:0004896">
    <property type="term" value="F:cytokine receptor activity"/>
    <property type="evidence" value="ECO:0007669"/>
    <property type="project" value="InterPro"/>
</dbReference>
<dbReference type="Gene3D" id="2.60.40.10">
    <property type="entry name" value="Immunoglobulins"/>
    <property type="match status" value="4"/>
</dbReference>
<comment type="subcellular location">
    <subcellularLocation>
        <location evidence="1">Membrane</location>
        <topology evidence="1">Single-pass type I membrane protein</topology>
    </subcellularLocation>
</comment>
<evidence type="ECO:0000256" key="12">
    <source>
        <dbReference type="ARBA" id="ARBA00067635"/>
    </source>
</evidence>
<dbReference type="InterPro" id="IPR036116">
    <property type="entry name" value="FN3_sf"/>
</dbReference>
<dbReference type="Pfam" id="PF00041">
    <property type="entry name" value="fn3"/>
    <property type="match status" value="1"/>
</dbReference>
<feature type="signal peptide" evidence="15">
    <location>
        <begin position="1"/>
        <end position="21"/>
    </location>
</feature>
<keyword evidence="11" id="KW-0325">Glycoprotein</keyword>
<dbReference type="PANTHER" id="PTHR48423">
    <property type="entry name" value="INTERLEUKIN-27 RECEPTOR SUBUNIT ALPHA"/>
    <property type="match status" value="1"/>
</dbReference>
<evidence type="ECO:0000256" key="10">
    <source>
        <dbReference type="ARBA" id="ARBA00023170"/>
    </source>
</evidence>
<keyword evidence="10" id="KW-0675">Receptor</keyword>
<keyword evidence="7 14" id="KW-1133">Transmembrane helix</keyword>
<dbReference type="PANTHER" id="PTHR48423:SF1">
    <property type="entry name" value="INTERLEUKIN-27 RECEPTOR SUBUNIT ALPHA"/>
    <property type="match status" value="1"/>
</dbReference>
<dbReference type="InterPro" id="IPR010457">
    <property type="entry name" value="IgC2-like_lig-bd"/>
</dbReference>
<organism evidence="17 18">
    <name type="scientific">Saimiri boliviensis boliviensis</name>
    <name type="common">Bolivian squirrel monkey</name>
    <dbReference type="NCBI Taxonomy" id="39432"/>
    <lineage>
        <taxon>Eukaryota</taxon>
        <taxon>Metazoa</taxon>
        <taxon>Chordata</taxon>
        <taxon>Craniata</taxon>
        <taxon>Vertebrata</taxon>
        <taxon>Euteleostomi</taxon>
        <taxon>Mammalia</taxon>
        <taxon>Eutheria</taxon>
        <taxon>Euarchontoglires</taxon>
        <taxon>Primates</taxon>
        <taxon>Haplorrhini</taxon>
        <taxon>Platyrrhini</taxon>
        <taxon>Cebidae</taxon>
        <taxon>Saimiriinae</taxon>
        <taxon>Saimiri</taxon>
    </lineage>
</organism>
<dbReference type="GeneTree" id="ENSGT00940000159829"/>
<dbReference type="FunFam" id="2.60.40.10:FF:000789">
    <property type="entry name" value="Interleukin 12 receptor subunit beta 2"/>
    <property type="match status" value="1"/>
</dbReference>
<accession>A0A2K6USL5</accession>
<dbReference type="PROSITE" id="PS01353">
    <property type="entry name" value="HEMATOPO_REC_L_F2"/>
    <property type="match status" value="1"/>
</dbReference>
<evidence type="ECO:0000256" key="2">
    <source>
        <dbReference type="ARBA" id="ARBA00008921"/>
    </source>
</evidence>
<evidence type="ECO:0000259" key="16">
    <source>
        <dbReference type="PROSITE" id="PS50853"/>
    </source>
</evidence>
<dbReference type="CDD" id="cd00063">
    <property type="entry name" value="FN3"/>
    <property type="match status" value="2"/>
</dbReference>
<dbReference type="AlphaFoldDB" id="A0A2K6USL5"/>
<keyword evidence="18" id="KW-1185">Reference proteome</keyword>
<dbReference type="SMART" id="SM00060">
    <property type="entry name" value="FN3"/>
    <property type="match status" value="3"/>
</dbReference>
<comment type="similarity">
    <text evidence="2">Belongs to the type I cytokine receptor family. Type 2 subfamily.</text>
</comment>
<dbReference type="InterPro" id="IPR052672">
    <property type="entry name" value="Type1_Cytokine_Rcpt_Type2"/>
</dbReference>
<proteinExistence type="inferred from homology"/>
<dbReference type="PROSITE" id="PS50853">
    <property type="entry name" value="FN3"/>
    <property type="match status" value="2"/>
</dbReference>
<evidence type="ECO:0000256" key="4">
    <source>
        <dbReference type="ARBA" id="ARBA00022692"/>
    </source>
</evidence>
<keyword evidence="6" id="KW-0677">Repeat</keyword>
<evidence type="ECO:0000256" key="13">
    <source>
        <dbReference type="SAM" id="MobiDB-lite"/>
    </source>
</evidence>
<reference evidence="17" key="2">
    <citation type="submission" date="2025-09" db="UniProtKB">
        <authorList>
            <consortium name="Ensembl"/>
        </authorList>
    </citation>
    <scope>IDENTIFICATION</scope>
</reference>
<evidence type="ECO:0000313" key="17">
    <source>
        <dbReference type="Ensembl" id="ENSSBOP00000034909.1"/>
    </source>
</evidence>
<dbReference type="FunFam" id="2.60.40.10:FF:000862">
    <property type="entry name" value="interleukin-12 receptor subunit beta-2 isoform X1"/>
    <property type="match status" value="1"/>
</dbReference>
<evidence type="ECO:0000256" key="6">
    <source>
        <dbReference type="ARBA" id="ARBA00022737"/>
    </source>
</evidence>
<feature type="chain" id="PRO_5014321390" description="Interleukin-12 receptor subunit beta-2" evidence="15">
    <location>
        <begin position="22"/>
        <end position="774"/>
    </location>
</feature>
<keyword evidence="4 14" id="KW-0812">Transmembrane</keyword>
<dbReference type="Proteomes" id="UP000233220">
    <property type="component" value="Unplaced"/>
</dbReference>
<feature type="domain" description="Fibronectin type-III" evidence="16">
    <location>
        <begin position="224"/>
        <end position="317"/>
    </location>
</feature>
<evidence type="ECO:0000256" key="5">
    <source>
        <dbReference type="ARBA" id="ARBA00022729"/>
    </source>
</evidence>
<keyword evidence="8 14" id="KW-0472">Membrane</keyword>
<dbReference type="FunFam" id="2.60.40.10:FF:000875">
    <property type="entry name" value="Interleukin 12 receptor subunit beta 2"/>
    <property type="match status" value="1"/>
</dbReference>
<dbReference type="InterPro" id="IPR013783">
    <property type="entry name" value="Ig-like_fold"/>
</dbReference>
<evidence type="ECO:0000256" key="15">
    <source>
        <dbReference type="SAM" id="SignalP"/>
    </source>
</evidence>
<keyword evidence="3" id="KW-0597">Phosphoprotein</keyword>
<name>A0A2K6USL5_SAIBB</name>
<sequence>MARRGCSLALIFIIMWLLIKAKIDECRRGDVTVTPSRVILLGSTVNISCTLKPRQGCLNASRHNKLILYKFDRRINFHHGHSLSSQVTGLPLGTTLFVCKLACINSDEVQICGAEILVGVAPEQPHNVSCIQNGEQGTVACTWDRGRDTHLYTEYTLQLSGPKNLTWQKQCKDHYCDYLDFGINLTPESPESNFTARVTAVNSLGSSSSFPSTFTFLDIVRPLPPWDIRINFQKASVSRCTVYWRDEGLVMLNRLRYRPSNSRLWNVVNVTKAKGRHDLLDLKPFTEYEFQISSKLHLCKGSWSDWSESLRAQTPEEEPTGMLDVWYMKRHIDYSRQQISLFWKNLSISEARGKILHYEVTLQELTRGKAVTQNITGHTSWSIVIPRTGSWTVAVSAANSKGSSLPTHINITNLCGAGLLAPLQVSANSEGKDGIRVTWQPPRKAPSAVQEYVVEWRELHPTGDTQVPLNWLRSAPYNVSALISEIPYRVSQNSHPINSLQPQVTYVLWMTALTAAGESSQGNEREICLQGKANWMAFVAPSICIAIIVVGIFSTHYFRQKVFVLLESLRPQWCSREIPDPANSTCTKKYPIMEEKTQLPLDRLLTDWPTPEDPEPLVISEVLPQATPVFRRPHGSNWLQRGKGTQGHQTSERDMMPSASSPPPSRALPAERRQLVDLYKVLESRGPDSKPENPASPWTVLPAGDLRAQDGYLPSNIDDLPAHEVPLSDSLEELEPQHISLSVFPSSSLHPLTFSCGDKLTLDQLKMGCDSLML</sequence>
<evidence type="ECO:0000256" key="8">
    <source>
        <dbReference type="ARBA" id="ARBA00023136"/>
    </source>
</evidence>
<feature type="region of interest" description="Disordered" evidence="13">
    <location>
        <begin position="631"/>
        <end position="669"/>
    </location>
</feature>
<evidence type="ECO:0000313" key="18">
    <source>
        <dbReference type="Proteomes" id="UP000233220"/>
    </source>
</evidence>
<protein>
    <recommendedName>
        <fullName evidence="12">Interleukin-12 receptor subunit beta-2</fullName>
    </recommendedName>
</protein>
<evidence type="ECO:0000256" key="3">
    <source>
        <dbReference type="ARBA" id="ARBA00022553"/>
    </source>
</evidence>
<gene>
    <name evidence="17" type="primary">IL12RB2</name>
</gene>
<feature type="transmembrane region" description="Helical" evidence="14">
    <location>
        <begin position="535"/>
        <end position="558"/>
    </location>
</feature>
<dbReference type="SUPFAM" id="SSF49265">
    <property type="entry name" value="Fibronectin type III"/>
    <property type="match status" value="3"/>
</dbReference>
<keyword evidence="9" id="KW-1015">Disulfide bond</keyword>
<dbReference type="InterPro" id="IPR003529">
    <property type="entry name" value="Hematopoietin_rcpt_Gp130_CS"/>
</dbReference>
<dbReference type="Ensembl" id="ENSSBOT00000051834.1">
    <property type="protein sequence ID" value="ENSSBOP00000034909.1"/>
    <property type="gene ID" value="ENSSBOG00000033618.1"/>
</dbReference>
<feature type="domain" description="Fibronectin type-III" evidence="16">
    <location>
        <begin position="421"/>
        <end position="532"/>
    </location>
</feature>
<dbReference type="GO" id="GO:0005886">
    <property type="term" value="C:plasma membrane"/>
    <property type="evidence" value="ECO:0007669"/>
    <property type="project" value="UniProtKB-ARBA"/>
</dbReference>
<evidence type="ECO:0000256" key="1">
    <source>
        <dbReference type="ARBA" id="ARBA00004479"/>
    </source>
</evidence>
<evidence type="ECO:0000256" key="14">
    <source>
        <dbReference type="SAM" id="Phobius"/>
    </source>
</evidence>
<evidence type="ECO:0000256" key="7">
    <source>
        <dbReference type="ARBA" id="ARBA00022989"/>
    </source>
</evidence>
<dbReference type="Pfam" id="PF06328">
    <property type="entry name" value="Lep_receptor_Ig"/>
    <property type="match status" value="1"/>
</dbReference>
<keyword evidence="5 15" id="KW-0732">Signal</keyword>
<dbReference type="InterPro" id="IPR003961">
    <property type="entry name" value="FN3_dom"/>
</dbReference>